<evidence type="ECO:0000313" key="2">
    <source>
        <dbReference type="EMBL" id="MRI64894.1"/>
    </source>
</evidence>
<keyword evidence="3" id="KW-1185">Reference proteome</keyword>
<evidence type="ECO:0000259" key="1">
    <source>
        <dbReference type="PROSITE" id="PS51500"/>
    </source>
</evidence>
<organism evidence="2 3">
    <name type="scientific">Gracilibacillus thailandensis</name>
    <dbReference type="NCBI Taxonomy" id="563735"/>
    <lineage>
        <taxon>Bacteria</taxon>
        <taxon>Bacillati</taxon>
        <taxon>Bacillota</taxon>
        <taxon>Bacilli</taxon>
        <taxon>Bacillales</taxon>
        <taxon>Bacillaceae</taxon>
        <taxon>Gracilibacillus</taxon>
    </lineage>
</organism>
<protein>
    <submittedName>
        <fullName evidence="2">DNA-binding anti-repressor SinI</fullName>
    </submittedName>
</protein>
<keyword evidence="2" id="KW-0238">DNA-binding</keyword>
<dbReference type="AlphaFoldDB" id="A0A6N7QTM2"/>
<dbReference type="Proteomes" id="UP000435187">
    <property type="component" value="Unassembled WGS sequence"/>
</dbReference>
<evidence type="ECO:0000313" key="3">
    <source>
        <dbReference type="Proteomes" id="UP000435187"/>
    </source>
</evidence>
<dbReference type="Pfam" id="PF08671">
    <property type="entry name" value="SinI"/>
    <property type="match status" value="1"/>
</dbReference>
<dbReference type="GO" id="GO:0046983">
    <property type="term" value="F:protein dimerization activity"/>
    <property type="evidence" value="ECO:0007669"/>
    <property type="project" value="InterPro"/>
</dbReference>
<dbReference type="SUPFAM" id="SSF47406">
    <property type="entry name" value="SinR repressor dimerisation domain-like"/>
    <property type="match status" value="1"/>
</dbReference>
<dbReference type="GO" id="GO:0006355">
    <property type="term" value="P:regulation of DNA-templated transcription"/>
    <property type="evidence" value="ECO:0007669"/>
    <property type="project" value="InterPro"/>
</dbReference>
<dbReference type="PROSITE" id="PS51500">
    <property type="entry name" value="SIN"/>
    <property type="match status" value="1"/>
</dbReference>
<dbReference type="EMBL" id="WJEE01000001">
    <property type="protein sequence ID" value="MRI64894.1"/>
    <property type="molecule type" value="Genomic_DNA"/>
</dbReference>
<reference evidence="2 3" key="1">
    <citation type="submission" date="2019-10" db="EMBL/GenBank/DDBJ databases">
        <title>Gracilibacillus salitolerans sp. nov., a moderate halophile isolated from a saline soil in northwest China.</title>
        <authorList>
            <person name="Gan L."/>
        </authorList>
    </citation>
    <scope>NUCLEOTIDE SEQUENCE [LARGE SCALE GENOMIC DNA]</scope>
    <source>
        <strain evidence="2 3">TP2-8</strain>
    </source>
</reference>
<accession>A0A6N7QTM2</accession>
<name>A0A6N7QTM2_9BACI</name>
<feature type="domain" description="Sin" evidence="1">
    <location>
        <begin position="7"/>
        <end position="45"/>
    </location>
</feature>
<dbReference type="GO" id="GO:0003677">
    <property type="term" value="F:DNA binding"/>
    <property type="evidence" value="ECO:0007669"/>
    <property type="project" value="UniProtKB-KW"/>
</dbReference>
<dbReference type="InterPro" id="IPR010981">
    <property type="entry name" value="SinR/SinI_dimer_dom"/>
</dbReference>
<gene>
    <name evidence="2" type="primary">sinI</name>
    <name evidence="2" type="ORF">GH885_00855</name>
</gene>
<comment type="caution">
    <text evidence="2">The sequence shown here is derived from an EMBL/GenBank/DDBJ whole genome shotgun (WGS) entry which is preliminary data.</text>
</comment>
<proteinExistence type="predicted"/>
<sequence length="53" mass="6413">MKKVSKHVMTNQKQRFDPEWLRLLYLAKQLGMSKEDVRHFFRDLPEVAHTKSL</sequence>
<dbReference type="InterPro" id="IPR036281">
    <property type="entry name" value="SinR/SinI_dimer_dom_sf"/>
</dbReference>